<comment type="caution">
    <text evidence="2">The sequence shown here is derived from an EMBL/GenBank/DDBJ whole genome shotgun (WGS) entry which is preliminary data.</text>
</comment>
<reference evidence="2 3" key="1">
    <citation type="submission" date="2018-11" db="EMBL/GenBank/DDBJ databases">
        <title>Genome sequence of Apiotrichum porosum DSM 27194.</title>
        <authorList>
            <person name="Aliyu H."/>
            <person name="Gorte O."/>
            <person name="Ochsenreither K."/>
        </authorList>
    </citation>
    <scope>NUCLEOTIDE SEQUENCE [LARGE SCALE GENOMIC DNA]</scope>
    <source>
        <strain evidence="2 3">DSM 27194</strain>
    </source>
</reference>
<dbReference type="InterPro" id="IPR025187">
    <property type="entry name" value="DUF4112"/>
</dbReference>
<evidence type="ECO:0000313" key="2">
    <source>
        <dbReference type="EMBL" id="RSH81098.1"/>
    </source>
</evidence>
<protein>
    <submittedName>
        <fullName evidence="2">Uncharacterized protein</fullName>
    </submittedName>
</protein>
<dbReference type="PANTHER" id="PTHR35519">
    <property type="entry name" value="MEMBRANE PROTEINS"/>
    <property type="match status" value="1"/>
</dbReference>
<evidence type="ECO:0000313" key="3">
    <source>
        <dbReference type="Proteomes" id="UP000279236"/>
    </source>
</evidence>
<dbReference type="PANTHER" id="PTHR35519:SF2">
    <property type="entry name" value="PH DOMAIN PROTEIN"/>
    <property type="match status" value="1"/>
</dbReference>
<dbReference type="GeneID" id="39593075"/>
<dbReference type="STRING" id="105984.A0A427XQM6"/>
<dbReference type="RefSeq" id="XP_028475817.1">
    <property type="nucleotide sequence ID" value="XM_028623843.1"/>
</dbReference>
<keyword evidence="3" id="KW-1185">Reference proteome</keyword>
<sequence>MSAIAMSAAKKYAGTQAKKYEPTDPYYEFIVDAKGKRKRVKRDVPPGLTKRDEKALRKIRKRAHYLDKGMNLCGFRVGWTFWIGIVPGLGDVTDVILNYTLVVRPATKLDLPGSVTAQMFFNNAVSAGVGLVPLVGDVALAAWKANWRNAHILEEYLRHRGAENLAKGEQSGLTELSDPEQAQLAADLIGAAGEEVPMHEAAAGLQQPLQAPAPEAKKKGKFWSKKN</sequence>
<accession>A0A427XQM6</accession>
<gene>
    <name evidence="2" type="ORF">EHS24_008532</name>
</gene>
<evidence type="ECO:0000256" key="1">
    <source>
        <dbReference type="SAM" id="MobiDB-lite"/>
    </source>
</evidence>
<feature type="compositionally biased region" description="Low complexity" evidence="1">
    <location>
        <begin position="200"/>
        <end position="214"/>
    </location>
</feature>
<proteinExistence type="predicted"/>
<dbReference type="Proteomes" id="UP000279236">
    <property type="component" value="Unassembled WGS sequence"/>
</dbReference>
<name>A0A427XQM6_9TREE</name>
<dbReference type="AlphaFoldDB" id="A0A427XQM6"/>
<feature type="compositionally biased region" description="Basic residues" evidence="1">
    <location>
        <begin position="218"/>
        <end position="227"/>
    </location>
</feature>
<dbReference type="Pfam" id="PF13430">
    <property type="entry name" value="DUF4112"/>
    <property type="match status" value="1"/>
</dbReference>
<feature type="region of interest" description="Disordered" evidence="1">
    <location>
        <begin position="197"/>
        <end position="227"/>
    </location>
</feature>
<dbReference type="EMBL" id="RSCE01000007">
    <property type="protein sequence ID" value="RSH81098.1"/>
    <property type="molecule type" value="Genomic_DNA"/>
</dbReference>
<organism evidence="2 3">
    <name type="scientific">Apiotrichum porosum</name>
    <dbReference type="NCBI Taxonomy" id="105984"/>
    <lineage>
        <taxon>Eukaryota</taxon>
        <taxon>Fungi</taxon>
        <taxon>Dikarya</taxon>
        <taxon>Basidiomycota</taxon>
        <taxon>Agaricomycotina</taxon>
        <taxon>Tremellomycetes</taxon>
        <taxon>Trichosporonales</taxon>
        <taxon>Trichosporonaceae</taxon>
        <taxon>Apiotrichum</taxon>
    </lineage>
</organism>
<dbReference type="OrthoDB" id="2103474at2759"/>